<sequence length="1452" mass="163526">MQSDPLSALYERCYLKLVKVNLSSAVNSSASKYQYITVHVSTGNESIKFAKGANKPGLAVWPFLSVSPDEYVGETIQVFGFENCLQGSLAPTTGTDYLIATCYCNGEYFGEGKIILRKGNVITNTRKGKIELTGAGGIVVGNCEIELDYTGNHFNTDSSVDTILRWKNIYEKNLVSAEKNLISTLQRLNKVDASVVMKYFPELVLSLIEICDAATTYNLPGLQKTSFESLVHLLDVVIARHEEYIHLFDSTIEKYGSVFPPVGPQILNMLSEVYGNVSKEWNSLGRSICRVCVLVLRLSVKCLGPDNHEEFRSSCTRFASSVTAFLSSNDERIVADQLLVLEILEQWIDDIRPLFPDENVVQFVISWLDAVGLKGLGSIEDVHGNALVNKKKSKERKIIMNKLILVRRLLYTELITSKPSVRETLVANCFRWGMEVVCSNVIDIDAVRLAISVLVSVVSTAFGKERLYVDNTKAIMIILARSLGVLGTRFQEIYKYCRTNNYFNPKRTFTQLFPITYPFPDFTIDSIINDEVFVDVLIEFSTLIMLLATVAETLIPVFKNGVLTGKFTIPLPPAYDCVDKYLVPFEAFFNGKSFEGFSQLLRIVLQGHFYPRDKWIALSALFAKGTLSGLHVLQPIIQVMNIPDIKESDKFDRVMWSSYLKALLGCATGSTSSIEHLVEIARKACFMITGDIRTTAADMLEEVWDKLAWDGLYEDVSRFHLHRFGGYQVEFIINQDLGIIHELLLFCLQRNDRCLKVGVKMLWSILVSEWVMNESLFDIERECIVALYDIFHNSKYYTPQAIEIKAFITELKMTIKIDPEDEAYKSFVKFVETLSDFFSILIQLNSIPLGIEYDDDRTFYKLAISGYLMKVNKPELLQSFINDMYENNLAKRNYVQASLSLELLANTYDWDLDVLLPASVKPKFPAQSAFHRKEALYKLMASNFIRGKKLEQAVDTYQELLDCYYKINFDLKSLSYCHGKLSEIYNELEHVDRLEPVYFKISFMGYGFPDSIRGKEFIYEGLPFEHITSIHDRLCGLYPGARIVQNESDAANMMSNTPFGKYLFIKTVEQQKDLSNTFSKASLMTKSYVDHKDLNTFVSTRRLPGSSSIVDLWTEETTYETILTFPTLMNRSEIKETRIVKVSPLENALRSLTDKNRDLATIEFTINQMVSEQAINIAQISSSAVFNDLSRQLAGTVDSPVNGGVGQYRQFFKDLGLDPTTPTNAKSTESEASADATAAEGTSGEADESEAAPVEVVDPEVANIRLLKSAFNDMVILLNRCLHIHGKLIPIELKKSHETLVELFKKNFITEIEELQLTVEDNSVPTSYESKQMNAIGANFRVPGSSHGHHHHHHGHHHHNGGHGDGHNKAHQTILSPQQMGAHMMNPALPNYAPSTNASSTFSDHSSSLSRSITTHSYTSDNSSGRLSASIASHSSGNNTNKRTVLNWRDRF</sequence>
<gene>
    <name evidence="1" type="ORF">Cboi01_000059500</name>
</gene>
<accession>A0ACB5TGJ5</accession>
<proteinExistence type="predicted"/>
<evidence type="ECO:0000313" key="1">
    <source>
        <dbReference type="EMBL" id="GME87854.1"/>
    </source>
</evidence>
<keyword evidence="2" id="KW-1185">Reference proteome</keyword>
<organism evidence="1 2">
    <name type="scientific">Candida boidinii</name>
    <name type="common">Yeast</name>
    <dbReference type="NCBI Taxonomy" id="5477"/>
    <lineage>
        <taxon>Eukaryota</taxon>
        <taxon>Fungi</taxon>
        <taxon>Dikarya</taxon>
        <taxon>Ascomycota</taxon>
        <taxon>Saccharomycotina</taxon>
        <taxon>Pichiomycetes</taxon>
        <taxon>Pichiales</taxon>
        <taxon>Pichiaceae</taxon>
        <taxon>Ogataea</taxon>
        <taxon>Ogataea/Candida clade</taxon>
    </lineage>
</organism>
<reference evidence="1" key="1">
    <citation type="submission" date="2023-04" db="EMBL/GenBank/DDBJ databases">
        <title>Candida boidinii NBRC 1967.</title>
        <authorList>
            <person name="Ichikawa N."/>
            <person name="Sato H."/>
            <person name="Tonouchi N."/>
        </authorList>
    </citation>
    <scope>NUCLEOTIDE SEQUENCE</scope>
    <source>
        <strain evidence="1">NBRC 1967</strain>
    </source>
</reference>
<name>A0ACB5TGJ5_CANBO</name>
<evidence type="ECO:0000313" key="2">
    <source>
        <dbReference type="Proteomes" id="UP001165101"/>
    </source>
</evidence>
<protein>
    <submittedName>
        <fullName evidence="1">Unnamed protein product</fullName>
    </submittedName>
</protein>
<comment type="caution">
    <text evidence="1">The sequence shown here is derived from an EMBL/GenBank/DDBJ whole genome shotgun (WGS) entry which is preliminary data.</text>
</comment>
<dbReference type="Proteomes" id="UP001165101">
    <property type="component" value="Unassembled WGS sequence"/>
</dbReference>
<dbReference type="EMBL" id="BSXV01000169">
    <property type="protein sequence ID" value="GME87854.1"/>
    <property type="molecule type" value="Genomic_DNA"/>
</dbReference>